<sequence length="190" mass="20210">MLARSVKRRQAADRVICAQQMRGIGDRHPVYPFLTSTDSPTYKESNVNSASNIVQYGPPLSLNVARRIAAAAEAEAQRNGWPMVIAIMDSAANLVLLHKMDHAQTGSVAIAQAKAESTVRFKRPTKMFEEALAVGGINLRLLATDRACPLEGGLPVMIDGRIVGAIGVSGMQSTQDALVAATGVQTIAND</sequence>
<dbReference type="EMBL" id="JAUSRO010000018">
    <property type="protein sequence ID" value="MDP9902365.1"/>
    <property type="molecule type" value="Genomic_DNA"/>
</dbReference>
<dbReference type="InterPro" id="IPR052517">
    <property type="entry name" value="GlcG_carb_metab_protein"/>
</dbReference>
<name>A0ABT9SDD0_9BURK</name>
<accession>A0ABT9SDD0</accession>
<protein>
    <submittedName>
        <fullName evidence="1">Uncharacterized protein GlcG (DUF336 family)</fullName>
    </submittedName>
</protein>
<dbReference type="Gene3D" id="3.30.450.150">
    <property type="entry name" value="Haem-degrading domain"/>
    <property type="match status" value="1"/>
</dbReference>
<dbReference type="Proteomes" id="UP001226867">
    <property type="component" value="Unassembled WGS sequence"/>
</dbReference>
<evidence type="ECO:0000313" key="2">
    <source>
        <dbReference type="Proteomes" id="UP001226867"/>
    </source>
</evidence>
<dbReference type="RefSeq" id="WP_307692117.1">
    <property type="nucleotide sequence ID" value="NZ_JAUSRO010000018.1"/>
</dbReference>
<evidence type="ECO:0000313" key="1">
    <source>
        <dbReference type="EMBL" id="MDP9902365.1"/>
    </source>
</evidence>
<dbReference type="SUPFAM" id="SSF143744">
    <property type="entry name" value="GlcG-like"/>
    <property type="match status" value="1"/>
</dbReference>
<dbReference type="InterPro" id="IPR005624">
    <property type="entry name" value="PduO/GlcC-like"/>
</dbReference>
<reference evidence="1 2" key="1">
    <citation type="submission" date="2023-07" db="EMBL/GenBank/DDBJ databases">
        <title>Sorghum-associated microbial communities from plants grown in Nebraska, USA.</title>
        <authorList>
            <person name="Schachtman D."/>
        </authorList>
    </citation>
    <scope>NUCLEOTIDE SEQUENCE [LARGE SCALE GENOMIC DNA]</scope>
    <source>
        <strain evidence="1 2">DS1607</strain>
    </source>
</reference>
<organism evidence="1 2">
    <name type="scientific">Variovorax ginsengisoli</name>
    <dbReference type="NCBI Taxonomy" id="363844"/>
    <lineage>
        <taxon>Bacteria</taxon>
        <taxon>Pseudomonadati</taxon>
        <taxon>Pseudomonadota</taxon>
        <taxon>Betaproteobacteria</taxon>
        <taxon>Burkholderiales</taxon>
        <taxon>Comamonadaceae</taxon>
        <taxon>Variovorax</taxon>
    </lineage>
</organism>
<comment type="caution">
    <text evidence="1">The sequence shown here is derived from an EMBL/GenBank/DDBJ whole genome shotgun (WGS) entry which is preliminary data.</text>
</comment>
<dbReference type="InterPro" id="IPR038084">
    <property type="entry name" value="PduO/GlcC-like_sf"/>
</dbReference>
<gene>
    <name evidence="1" type="ORF">J2W36_004642</name>
</gene>
<dbReference type="PANTHER" id="PTHR34309:SF1">
    <property type="entry name" value="PROTEIN GLCG"/>
    <property type="match status" value="1"/>
</dbReference>
<keyword evidence="2" id="KW-1185">Reference proteome</keyword>
<dbReference type="Pfam" id="PF03928">
    <property type="entry name" value="HbpS-like"/>
    <property type="match status" value="1"/>
</dbReference>
<dbReference type="PANTHER" id="PTHR34309">
    <property type="entry name" value="SLR1406 PROTEIN"/>
    <property type="match status" value="1"/>
</dbReference>
<proteinExistence type="predicted"/>